<feature type="transmembrane region" description="Helical" evidence="2">
    <location>
        <begin position="195"/>
        <end position="213"/>
    </location>
</feature>
<evidence type="ECO:0000256" key="2">
    <source>
        <dbReference type="SAM" id="Phobius"/>
    </source>
</evidence>
<dbReference type="InterPro" id="IPR036938">
    <property type="entry name" value="PAP2/HPO_sf"/>
</dbReference>
<evidence type="ECO:0000313" key="5">
    <source>
        <dbReference type="Proteomes" id="UP000011976"/>
    </source>
</evidence>
<reference evidence="5" key="1">
    <citation type="journal article" date="2013" name="Genome Announc.">
        <title>Genome sequence of the basidiomycetous yeast Pseudozyma antarctica T-34, a producer of the glycolipid biosurfactants mannosylerythritol lipids.</title>
        <authorList>
            <person name="Morita T."/>
            <person name="Koike H."/>
            <person name="Koyama Y."/>
            <person name="Hagiwara H."/>
            <person name="Ito E."/>
            <person name="Fukuoka T."/>
            <person name="Imura T."/>
            <person name="Machida M."/>
            <person name="Kitamoto D."/>
        </authorList>
    </citation>
    <scope>NUCLEOTIDE SEQUENCE [LARGE SCALE GENOMIC DNA]</scope>
    <source>
        <strain evidence="5">T-34</strain>
    </source>
</reference>
<keyword evidence="2" id="KW-1133">Transmembrane helix</keyword>
<dbReference type="Proteomes" id="UP000011976">
    <property type="component" value="Unassembled WGS sequence"/>
</dbReference>
<dbReference type="PANTHER" id="PTHR14969:SF13">
    <property type="entry name" value="AT30094P"/>
    <property type="match status" value="1"/>
</dbReference>
<accession>M9MF32</accession>
<dbReference type="PANTHER" id="PTHR14969">
    <property type="entry name" value="SPHINGOSINE-1-PHOSPHATE PHOSPHOHYDROLASE"/>
    <property type="match status" value="1"/>
</dbReference>
<dbReference type="GO" id="GO:0042392">
    <property type="term" value="F:sphingosine-1-phosphate phosphatase activity"/>
    <property type="evidence" value="ECO:0007669"/>
    <property type="project" value="TreeGrafter"/>
</dbReference>
<feature type="region of interest" description="Disordered" evidence="1">
    <location>
        <begin position="1"/>
        <end position="38"/>
    </location>
</feature>
<dbReference type="SMART" id="SM00014">
    <property type="entry name" value="acidPPc"/>
    <property type="match status" value="1"/>
</dbReference>
<feature type="transmembrane region" description="Helical" evidence="2">
    <location>
        <begin position="155"/>
        <end position="175"/>
    </location>
</feature>
<dbReference type="Gene3D" id="1.20.144.10">
    <property type="entry name" value="Phosphatidic acid phosphatase type 2/haloperoxidase"/>
    <property type="match status" value="1"/>
</dbReference>
<feature type="compositionally biased region" description="Low complexity" evidence="1">
    <location>
        <begin position="21"/>
        <end position="37"/>
    </location>
</feature>
<dbReference type="SUPFAM" id="SSF48317">
    <property type="entry name" value="Acid phosphatase/Vanadium-dependent haloperoxidase"/>
    <property type="match status" value="1"/>
</dbReference>
<dbReference type="Pfam" id="PF01569">
    <property type="entry name" value="PAP2"/>
    <property type="match status" value="1"/>
</dbReference>
<dbReference type="AlphaFoldDB" id="M9MF32"/>
<evidence type="ECO:0000259" key="3">
    <source>
        <dbReference type="SMART" id="SM00014"/>
    </source>
</evidence>
<proteinExistence type="predicted"/>
<dbReference type="OrthoDB" id="302705at2759"/>
<gene>
    <name evidence="4" type="ORF">PANT_9c00393</name>
</gene>
<dbReference type="STRING" id="1151754.M9MF32"/>
<dbReference type="FunFam" id="1.20.144.10:FF:000065">
    <property type="entry name" value="Chromosome 1, whole genome shotgun sequence"/>
    <property type="match status" value="1"/>
</dbReference>
<evidence type="ECO:0000256" key="1">
    <source>
        <dbReference type="SAM" id="MobiDB-lite"/>
    </source>
</evidence>
<sequence length="296" mass="31688">MDLGMHCAQTRASAQVPRPTPVTTTSTTPTTINTATPQIGTKRYPSFVASALGLGAMSSRKSTVTTQNGRGAADKRDAQRDAPREQLSTGLWLLKHTQGIVTTATALGILHLRTSHVLYFTIGSLATSFIAKGLKRVIKQPRPPGSRVKKTSGMPSTHSATISFMGTYIMLSSLLLPLHPSLILDRTSTQSDQMVRIWLALIGVAAPVLVMWSRVRLGVHTRAQTLVGAALGVVKAIVWFTLWNGTQIMTGTSSAPLLDAATFPSTLHVGLRATIGTRIDSLIRHTEATLRDASGF</sequence>
<feature type="region of interest" description="Disordered" evidence="1">
    <location>
        <begin position="59"/>
        <end position="83"/>
    </location>
</feature>
<protein>
    <submittedName>
        <fullName evidence="4">Dolichyl pyrophosphate phosphatase and related acid phosphatases</fullName>
    </submittedName>
</protein>
<feature type="domain" description="Phosphatidic acid phosphatase type 2/haloperoxidase" evidence="3">
    <location>
        <begin position="117"/>
        <end position="240"/>
    </location>
</feature>
<feature type="transmembrane region" description="Helical" evidence="2">
    <location>
        <begin position="225"/>
        <end position="243"/>
    </location>
</feature>
<feature type="compositionally biased region" description="Polar residues" evidence="1">
    <location>
        <begin position="59"/>
        <end position="69"/>
    </location>
</feature>
<dbReference type="InterPro" id="IPR000326">
    <property type="entry name" value="PAP2/HPO"/>
</dbReference>
<keyword evidence="2" id="KW-0472">Membrane</keyword>
<dbReference type="EMBL" id="DF196775">
    <property type="protein sequence ID" value="GAC73977.1"/>
    <property type="molecule type" value="Genomic_DNA"/>
</dbReference>
<keyword evidence="2" id="KW-0812">Transmembrane</keyword>
<organism evidence="4 5">
    <name type="scientific">Pseudozyma antarctica (strain T-34)</name>
    <name type="common">Yeast</name>
    <name type="synonym">Candida antarctica</name>
    <dbReference type="NCBI Taxonomy" id="1151754"/>
    <lineage>
        <taxon>Eukaryota</taxon>
        <taxon>Fungi</taxon>
        <taxon>Dikarya</taxon>
        <taxon>Basidiomycota</taxon>
        <taxon>Ustilaginomycotina</taxon>
        <taxon>Ustilaginomycetes</taxon>
        <taxon>Ustilaginales</taxon>
        <taxon>Ustilaginaceae</taxon>
        <taxon>Moesziomyces</taxon>
    </lineage>
</organism>
<name>M9MF32_PSEA3</name>
<feature type="compositionally biased region" description="Basic and acidic residues" evidence="1">
    <location>
        <begin position="72"/>
        <end position="83"/>
    </location>
</feature>
<evidence type="ECO:0000313" key="4">
    <source>
        <dbReference type="EMBL" id="GAC73977.1"/>
    </source>
</evidence>